<proteinExistence type="inferred from homology"/>
<evidence type="ECO:0000256" key="16">
    <source>
        <dbReference type="ARBA" id="ARBA00047037"/>
    </source>
</evidence>
<evidence type="ECO:0000256" key="11">
    <source>
        <dbReference type="ARBA" id="ARBA00022968"/>
    </source>
</evidence>
<keyword evidence="9" id="KW-0378">Hydrolase</keyword>
<dbReference type="InterPro" id="IPR019756">
    <property type="entry name" value="Pept_S26A_signal_pept_1_Ser-AS"/>
</dbReference>
<keyword evidence="10" id="KW-0256">Endoplasmic reticulum</keyword>
<feature type="region of interest" description="Disordered" evidence="17">
    <location>
        <begin position="110"/>
        <end position="135"/>
    </location>
</feature>
<dbReference type="SUPFAM" id="SSF51306">
    <property type="entry name" value="LexA/Signal peptidase"/>
    <property type="match status" value="1"/>
</dbReference>
<protein>
    <recommendedName>
        <fullName evidence="5">Signal peptidase complex catalytic subunit SEC11</fullName>
        <ecNumber evidence="4">3.4.21.89</ecNumber>
    </recommendedName>
    <alternativeName>
        <fullName evidence="14">Signal peptidase I</fullName>
    </alternativeName>
    <alternativeName>
        <fullName evidence="6">Signal peptidase complex catalytic subunit sec11</fullName>
    </alternativeName>
</protein>
<dbReference type="GO" id="GO:0009003">
    <property type="term" value="F:signal peptidase activity"/>
    <property type="evidence" value="ECO:0007669"/>
    <property type="project" value="UniProtKB-EC"/>
</dbReference>
<evidence type="ECO:0000256" key="1">
    <source>
        <dbReference type="ARBA" id="ARBA00000677"/>
    </source>
</evidence>
<accession>A0A4V1Q1R6</accession>
<comment type="function">
    <text evidence="15">Catalytic component of the signal peptidase complex (SPC) which catalyzes the cleavage of N-terminal signal sequences from nascent proteins as they are translocated into the lumen of the endoplasmic reticulum. Specifically cleaves N-terminal signal peptides that contain a hydrophobic alpha-helix (h-region) shorter than 18-20 amino acids.</text>
</comment>
<dbReference type="PANTHER" id="PTHR10806:SF6">
    <property type="entry name" value="SIGNAL PEPTIDASE COMPLEX CATALYTIC SUBUNIT SEC11"/>
    <property type="match status" value="1"/>
</dbReference>
<keyword evidence="20" id="KW-1185">Reference proteome</keyword>
<dbReference type="NCBIfam" id="TIGR02228">
    <property type="entry name" value="sigpep_I_arch"/>
    <property type="match status" value="1"/>
</dbReference>
<comment type="subcellular location">
    <subcellularLocation>
        <location evidence="2">Endoplasmic reticulum membrane</location>
        <topology evidence="2">Single-pass type II membrane protein</topology>
    </subcellularLocation>
</comment>
<organism evidence="19 20">
    <name type="scientific">Candolleomyces aberdarensis</name>
    <dbReference type="NCBI Taxonomy" id="2316362"/>
    <lineage>
        <taxon>Eukaryota</taxon>
        <taxon>Fungi</taxon>
        <taxon>Dikarya</taxon>
        <taxon>Basidiomycota</taxon>
        <taxon>Agaricomycotina</taxon>
        <taxon>Agaricomycetes</taxon>
        <taxon>Agaricomycetidae</taxon>
        <taxon>Agaricales</taxon>
        <taxon>Agaricineae</taxon>
        <taxon>Psathyrellaceae</taxon>
        <taxon>Candolleomyces</taxon>
    </lineage>
</organism>
<dbReference type="AlphaFoldDB" id="A0A4V1Q1R6"/>
<keyword evidence="8 18" id="KW-0812">Transmembrane</keyword>
<comment type="catalytic activity">
    <reaction evidence="1">
        <text>Cleavage of hydrophobic, N-terminal signal or leader sequences from secreted and periplasmic proteins.</text>
        <dbReference type="EC" id="3.4.21.89"/>
    </reaction>
</comment>
<dbReference type="Proteomes" id="UP000290288">
    <property type="component" value="Unassembled WGS sequence"/>
</dbReference>
<keyword evidence="12 18" id="KW-1133">Transmembrane helix</keyword>
<dbReference type="GO" id="GO:0004252">
    <property type="term" value="F:serine-type endopeptidase activity"/>
    <property type="evidence" value="ECO:0007669"/>
    <property type="project" value="InterPro"/>
</dbReference>
<evidence type="ECO:0000256" key="18">
    <source>
        <dbReference type="SAM" id="Phobius"/>
    </source>
</evidence>
<evidence type="ECO:0000256" key="13">
    <source>
        <dbReference type="ARBA" id="ARBA00023136"/>
    </source>
</evidence>
<evidence type="ECO:0000256" key="9">
    <source>
        <dbReference type="ARBA" id="ARBA00022801"/>
    </source>
</evidence>
<feature type="compositionally biased region" description="Polar residues" evidence="17">
    <location>
        <begin position="112"/>
        <end position="135"/>
    </location>
</feature>
<comment type="similarity">
    <text evidence="3">Belongs to the peptidase S26B family.</text>
</comment>
<dbReference type="InterPro" id="IPR019533">
    <property type="entry name" value="Peptidase_S26"/>
</dbReference>
<evidence type="ECO:0000256" key="2">
    <source>
        <dbReference type="ARBA" id="ARBA00004648"/>
    </source>
</evidence>
<evidence type="ECO:0000313" key="20">
    <source>
        <dbReference type="Proteomes" id="UP000290288"/>
    </source>
</evidence>
<dbReference type="EC" id="3.4.21.89" evidence="4"/>
<reference evidence="19 20" key="1">
    <citation type="submission" date="2019-01" db="EMBL/GenBank/DDBJ databases">
        <title>Draft genome sequence of Psathyrella aberdarensis IHI B618.</title>
        <authorList>
            <person name="Buettner E."/>
            <person name="Kellner H."/>
        </authorList>
    </citation>
    <scope>NUCLEOTIDE SEQUENCE [LARGE SCALE GENOMIC DNA]</scope>
    <source>
        <strain evidence="19 20">IHI B618</strain>
    </source>
</reference>
<keyword evidence="13 18" id="KW-0472">Membrane</keyword>
<evidence type="ECO:0000256" key="14">
    <source>
        <dbReference type="ARBA" id="ARBA00033305"/>
    </source>
</evidence>
<evidence type="ECO:0000256" key="10">
    <source>
        <dbReference type="ARBA" id="ARBA00022824"/>
    </source>
</evidence>
<comment type="caution">
    <text evidence="19">The sequence shown here is derived from an EMBL/GenBank/DDBJ whole genome shotgun (WGS) entry which is preliminary data.</text>
</comment>
<dbReference type="InterPro" id="IPR001733">
    <property type="entry name" value="Peptidase_S26B"/>
</dbReference>
<dbReference type="GO" id="GO:0005787">
    <property type="term" value="C:signal peptidase complex"/>
    <property type="evidence" value="ECO:0007669"/>
    <property type="project" value="TreeGrafter"/>
</dbReference>
<evidence type="ECO:0000256" key="8">
    <source>
        <dbReference type="ARBA" id="ARBA00022692"/>
    </source>
</evidence>
<feature type="transmembrane region" description="Helical" evidence="18">
    <location>
        <begin position="12"/>
        <end position="35"/>
    </location>
</feature>
<dbReference type="OrthoDB" id="10257561at2759"/>
<gene>
    <name evidence="19" type="ORF">EST38_g13338</name>
</gene>
<evidence type="ECO:0000313" key="19">
    <source>
        <dbReference type="EMBL" id="RXW12518.1"/>
    </source>
</evidence>
<evidence type="ECO:0000256" key="7">
    <source>
        <dbReference type="ARBA" id="ARBA00022670"/>
    </source>
</evidence>
<dbReference type="PROSITE" id="PS00501">
    <property type="entry name" value="SPASE_I_1"/>
    <property type="match status" value="1"/>
</dbReference>
<dbReference type="CDD" id="cd06530">
    <property type="entry name" value="S26_SPase_I"/>
    <property type="match status" value="1"/>
</dbReference>
<dbReference type="STRING" id="2316362.A0A4V1Q1R6"/>
<evidence type="ECO:0000256" key="17">
    <source>
        <dbReference type="SAM" id="MobiDB-lite"/>
    </source>
</evidence>
<comment type="subunit">
    <text evidence="16">Component of the signal peptidase complex (SPC) composed of a catalytic subunit SEC11 and three accessory subunits SPC1, SPC2 and SPC3. The complex induces a local thinning of the ER membrane which is used to measure the length of the signal peptide (SP) h-region of protein substrates. This ensures the selectivity of the complex towards h-regions shorter than 18-20 amino acids. SPC associates with the translocon complex.</text>
</comment>
<dbReference type="PANTHER" id="PTHR10806">
    <property type="entry name" value="SIGNAL PEPTIDASE COMPLEX CATALYTIC SUBUNIT SEC11"/>
    <property type="match status" value="1"/>
</dbReference>
<sequence length="372" mass="41603">MFTEELKAFRRLGFRHVLLQVLNFASVIASGLMIWKGLGVITNSESPIVVVLSGSMEPAFYRGDLLFLTNPSSEQYKTGDITVYKIPGADIPIVHRVLETHDVPPRIDIRQYTKSTTRSKPTTNTDGSESDNQLLLTKGDNNYVDDIELYQGLEWLEKKHIVGKVRGFLPYVGYVTIAMNLKALVQRFQYGFHYRQARLVARASTPATFSFKSESASDSTSPGITSLMSAMSQMNLSNAMWAGKAFVIATGLVTVGGGIFVFGVKTVLGIENVNEFGTRMRAFLWSAWPSLASRIHRAPETEEERQAALQLAPYGVQEEWDVEASQNRLRRAYDEGGFSLWAYTALRELEAEARVERAKRQQEVDQAAQLKS</sequence>
<keyword evidence="11" id="KW-0735">Signal-anchor</keyword>
<evidence type="ECO:0000256" key="15">
    <source>
        <dbReference type="ARBA" id="ARBA00045533"/>
    </source>
</evidence>
<dbReference type="EMBL" id="SDEE01001213">
    <property type="protein sequence ID" value="RXW12518.1"/>
    <property type="molecule type" value="Genomic_DNA"/>
</dbReference>
<evidence type="ECO:0000256" key="6">
    <source>
        <dbReference type="ARBA" id="ARBA00021755"/>
    </source>
</evidence>
<name>A0A4V1Q1R6_9AGAR</name>
<evidence type="ECO:0000256" key="3">
    <source>
        <dbReference type="ARBA" id="ARBA00011035"/>
    </source>
</evidence>
<evidence type="ECO:0000256" key="4">
    <source>
        <dbReference type="ARBA" id="ARBA00013208"/>
    </source>
</evidence>
<dbReference type="InterPro" id="IPR036286">
    <property type="entry name" value="LexA/Signal_pep-like_sf"/>
</dbReference>
<evidence type="ECO:0000256" key="12">
    <source>
        <dbReference type="ARBA" id="ARBA00022989"/>
    </source>
</evidence>
<evidence type="ECO:0000256" key="5">
    <source>
        <dbReference type="ARBA" id="ARBA00019685"/>
    </source>
</evidence>
<dbReference type="GO" id="GO:0006465">
    <property type="term" value="P:signal peptide processing"/>
    <property type="evidence" value="ECO:0007669"/>
    <property type="project" value="InterPro"/>
</dbReference>
<keyword evidence="7" id="KW-0645">Protease</keyword>